<protein>
    <submittedName>
        <fullName evidence="2">Uncharacterized protein</fullName>
    </submittedName>
</protein>
<evidence type="ECO:0000313" key="2">
    <source>
        <dbReference type="EMBL" id="TXF86296.1"/>
    </source>
</evidence>
<evidence type="ECO:0000313" key="3">
    <source>
        <dbReference type="Proteomes" id="UP000321907"/>
    </source>
</evidence>
<keyword evidence="1" id="KW-0812">Transmembrane</keyword>
<dbReference type="Proteomes" id="UP000321907">
    <property type="component" value="Unassembled WGS sequence"/>
</dbReference>
<accession>A0A5C7FLM6</accession>
<dbReference type="EMBL" id="VOXD01000040">
    <property type="protein sequence ID" value="TXF86296.1"/>
    <property type="molecule type" value="Genomic_DNA"/>
</dbReference>
<keyword evidence="1" id="KW-0472">Membrane</keyword>
<gene>
    <name evidence="2" type="ORF">FUA23_19445</name>
</gene>
<reference evidence="2 3" key="1">
    <citation type="submission" date="2019-08" db="EMBL/GenBank/DDBJ databases">
        <title>Lewinella sp. strain SSH13 Genome sequencing and assembly.</title>
        <authorList>
            <person name="Kim I."/>
        </authorList>
    </citation>
    <scope>NUCLEOTIDE SEQUENCE [LARGE SCALE GENOMIC DNA]</scope>
    <source>
        <strain evidence="2 3">SSH13</strain>
    </source>
</reference>
<dbReference type="RefSeq" id="WP_147932443.1">
    <property type="nucleotide sequence ID" value="NZ_VOXD01000040.1"/>
</dbReference>
<keyword evidence="3" id="KW-1185">Reference proteome</keyword>
<keyword evidence="1" id="KW-1133">Transmembrane helix</keyword>
<sequence>MEDKTYNHLRNLPRAVPPEGLFDKIEAKIGQAKVVALADWRQFAAAAVILAAINVAAIVQYSQAQPETSPGMAAVENTIISDYEIYY</sequence>
<name>A0A5C7FLM6_9BACT</name>
<proteinExistence type="predicted"/>
<dbReference type="AlphaFoldDB" id="A0A5C7FLM6"/>
<comment type="caution">
    <text evidence="2">The sequence shown here is derived from an EMBL/GenBank/DDBJ whole genome shotgun (WGS) entry which is preliminary data.</text>
</comment>
<organism evidence="2 3">
    <name type="scientific">Neolewinella aurantiaca</name>
    <dbReference type="NCBI Taxonomy" id="2602767"/>
    <lineage>
        <taxon>Bacteria</taxon>
        <taxon>Pseudomonadati</taxon>
        <taxon>Bacteroidota</taxon>
        <taxon>Saprospiria</taxon>
        <taxon>Saprospirales</taxon>
        <taxon>Lewinellaceae</taxon>
        <taxon>Neolewinella</taxon>
    </lineage>
</organism>
<evidence type="ECO:0000256" key="1">
    <source>
        <dbReference type="SAM" id="Phobius"/>
    </source>
</evidence>
<feature type="transmembrane region" description="Helical" evidence="1">
    <location>
        <begin position="43"/>
        <end position="62"/>
    </location>
</feature>